<dbReference type="RefSeq" id="WP_227423622.1">
    <property type="nucleotide sequence ID" value="NZ_CP071868.1"/>
</dbReference>
<dbReference type="KEGG" id="psic:J4E96_19085"/>
<accession>A0A8A4ZFM9</accession>
<reference evidence="1" key="1">
    <citation type="submission" date="2021-03" db="EMBL/GenBank/DDBJ databases">
        <title>Pengzhenrongella sicca gen. nov., sp. nov., a new member of suborder Micrococcineae isolated from High-Arctic tundra soil.</title>
        <authorList>
            <person name="Peng F."/>
        </authorList>
    </citation>
    <scope>NUCLEOTIDE SEQUENCE</scope>
    <source>
        <strain evidence="1">LRZ-2</strain>
    </source>
</reference>
<dbReference type="Proteomes" id="UP000663937">
    <property type="component" value="Chromosome"/>
</dbReference>
<keyword evidence="2" id="KW-1185">Reference proteome</keyword>
<gene>
    <name evidence="1" type="ORF">J4E96_19085</name>
</gene>
<proteinExistence type="predicted"/>
<dbReference type="EMBL" id="CP071868">
    <property type="protein sequence ID" value="QTE29346.1"/>
    <property type="molecule type" value="Genomic_DNA"/>
</dbReference>
<organism evidence="1 2">
    <name type="scientific">Pengzhenrongella sicca</name>
    <dbReference type="NCBI Taxonomy" id="2819238"/>
    <lineage>
        <taxon>Bacteria</taxon>
        <taxon>Bacillati</taxon>
        <taxon>Actinomycetota</taxon>
        <taxon>Actinomycetes</taxon>
        <taxon>Micrococcales</taxon>
        <taxon>Pengzhenrongella</taxon>
    </lineage>
</organism>
<name>A0A8A4ZFM9_9MICO</name>
<dbReference type="AlphaFoldDB" id="A0A8A4ZFM9"/>
<sequence length="194" mass="20492">MTSSATKDSESRPRRSQFASALSSAVLEMQRFLSSGTRPNEDEALYRSAALSGVINTSTQASAFELQRFAKTRLAAVRAGGDATPTGEALESFETMIRSLVIDNGPTPQVGATPSGSVEIQWLVDGNLVSTLFDESGACFVLALDKADAVLLDAEVPPGNLPEDLKSELAQLLKSMGGNIVARPKSWSLSGERG</sequence>
<protein>
    <submittedName>
        <fullName evidence="1">Uncharacterized protein</fullName>
    </submittedName>
</protein>
<evidence type="ECO:0000313" key="1">
    <source>
        <dbReference type="EMBL" id="QTE29346.1"/>
    </source>
</evidence>
<evidence type="ECO:0000313" key="2">
    <source>
        <dbReference type="Proteomes" id="UP000663937"/>
    </source>
</evidence>